<gene>
    <name evidence="1" type="primary">101</name>
    <name evidence="1" type="ORF">PBI_MONTY_101</name>
</gene>
<dbReference type="EMBL" id="KU998241">
    <property type="protein sequence ID" value="ANA85964.1"/>
    <property type="molecule type" value="Genomic_DNA"/>
</dbReference>
<evidence type="ECO:0000313" key="1">
    <source>
        <dbReference type="EMBL" id="ANA85964.1"/>
    </source>
</evidence>
<dbReference type="Proteomes" id="UP000207742">
    <property type="component" value="Segment"/>
</dbReference>
<dbReference type="RefSeq" id="YP_009275167.1">
    <property type="nucleotide sequence ID" value="NC_030924.1"/>
</dbReference>
<name>A0A160DGC4_9CAUD</name>
<organism evidence="1 2">
    <name type="scientific">Gordonia phage Monty</name>
    <dbReference type="NCBI Taxonomy" id="1838073"/>
    <lineage>
        <taxon>Viruses</taxon>
        <taxon>Duplodnaviria</taxon>
        <taxon>Heunggongvirae</taxon>
        <taxon>Uroviricota</taxon>
        <taxon>Caudoviricetes</taxon>
        <taxon>Montyvirus</taxon>
        <taxon>Montyvirus monty</taxon>
    </lineage>
</organism>
<accession>A0A160DGC4</accession>
<dbReference type="GeneID" id="28802125"/>
<protein>
    <submittedName>
        <fullName evidence="1">Uncharacterized protein</fullName>
    </submittedName>
</protein>
<proteinExistence type="predicted"/>
<dbReference type="KEGG" id="vg:28802125"/>
<keyword evidence="2" id="KW-1185">Reference proteome</keyword>
<evidence type="ECO:0000313" key="2">
    <source>
        <dbReference type="Proteomes" id="UP000207742"/>
    </source>
</evidence>
<sequence length="95" mass="10901">MSDTETTVKLTATVTYAFARRNSDYGSPDQDVTLTWYEFGWRTGWSAWTTNKGDREQYAWFDNTRDLIAWLQGDNVILWQLDGELASIGDLLAVI</sequence>
<reference evidence="1 2" key="1">
    <citation type="submission" date="2016-03" db="EMBL/GenBank/DDBJ databases">
        <authorList>
            <person name="Montgomery M.T."/>
            <person name="Guerrero C.A."/>
            <person name="Mavrich T.N."/>
            <person name="Pope W.H."/>
            <person name="Garlena R.A."/>
            <person name="Russell D.A."/>
            <person name="Jacobs-Sera D."/>
            <person name="Hendrix R.W."/>
            <person name="Hatfull G.F."/>
        </authorList>
    </citation>
    <scope>NUCLEOTIDE SEQUENCE [LARGE SCALE GENOMIC DNA]</scope>
</reference>